<sequence length="223" mass="23224">MTNKFVTGVRSHGRAFFRARVNIALLVALPIVMIEGFGRAMGVVPDLPFMEVVPADQGRMLGALFSTAFITGLIGLFQIVSAQQADRRLVRTGFSPGMLLATRLATVAGFGLLVATVSFVVLYRSLSPNAPVIAFVSLALAGITYGLLGVLVGAVVPDELTGSLVLVFIADIDGFLGVGLKNTIAVKTLFPLHYPQTLFESAALDGAVAVENVVGGSSTAGCL</sequence>
<name>A0ABD5YK35_9EURY</name>
<protein>
    <recommendedName>
        <fullName evidence="4">ABC transporter permease</fullName>
    </recommendedName>
</protein>
<feature type="transmembrane region" description="Helical" evidence="1">
    <location>
        <begin position="60"/>
        <end position="80"/>
    </location>
</feature>
<keyword evidence="1" id="KW-1133">Transmembrane helix</keyword>
<organism evidence="2 3">
    <name type="scientific">Halocatena marina</name>
    <dbReference type="NCBI Taxonomy" id="2934937"/>
    <lineage>
        <taxon>Archaea</taxon>
        <taxon>Methanobacteriati</taxon>
        <taxon>Methanobacteriota</taxon>
        <taxon>Stenosarchaea group</taxon>
        <taxon>Halobacteria</taxon>
        <taxon>Halobacteriales</taxon>
        <taxon>Natronomonadaceae</taxon>
        <taxon>Halocatena</taxon>
    </lineage>
</organism>
<proteinExistence type="predicted"/>
<evidence type="ECO:0008006" key="4">
    <source>
        <dbReference type="Google" id="ProtNLM"/>
    </source>
</evidence>
<feature type="transmembrane region" description="Helical" evidence="1">
    <location>
        <begin position="100"/>
        <end position="126"/>
    </location>
</feature>
<accession>A0ABD5YK35</accession>
<evidence type="ECO:0000256" key="1">
    <source>
        <dbReference type="SAM" id="Phobius"/>
    </source>
</evidence>
<dbReference type="AlphaFoldDB" id="A0ABD5YK35"/>
<feature type="transmembrane region" description="Helical" evidence="1">
    <location>
        <begin position="21"/>
        <end position="40"/>
    </location>
</feature>
<keyword evidence="1" id="KW-0472">Membrane</keyword>
<dbReference type="Proteomes" id="UP001596417">
    <property type="component" value="Unassembled WGS sequence"/>
</dbReference>
<evidence type="ECO:0000313" key="2">
    <source>
        <dbReference type="EMBL" id="MFC7189591.1"/>
    </source>
</evidence>
<keyword evidence="3" id="KW-1185">Reference proteome</keyword>
<evidence type="ECO:0000313" key="3">
    <source>
        <dbReference type="Proteomes" id="UP001596417"/>
    </source>
</evidence>
<comment type="caution">
    <text evidence="2">The sequence shown here is derived from an EMBL/GenBank/DDBJ whole genome shotgun (WGS) entry which is preliminary data.</text>
</comment>
<dbReference type="EMBL" id="JBHTAX010000001">
    <property type="protein sequence ID" value="MFC7189591.1"/>
    <property type="molecule type" value="Genomic_DNA"/>
</dbReference>
<reference evidence="2 3" key="1">
    <citation type="journal article" date="2019" name="Int. J. Syst. Evol. Microbiol.">
        <title>The Global Catalogue of Microorganisms (GCM) 10K type strain sequencing project: providing services to taxonomists for standard genome sequencing and annotation.</title>
        <authorList>
            <consortium name="The Broad Institute Genomics Platform"/>
            <consortium name="The Broad Institute Genome Sequencing Center for Infectious Disease"/>
            <person name="Wu L."/>
            <person name="Ma J."/>
        </authorList>
    </citation>
    <scope>NUCLEOTIDE SEQUENCE [LARGE SCALE GENOMIC DNA]</scope>
    <source>
        <strain evidence="2 3">RDMS1</strain>
    </source>
</reference>
<gene>
    <name evidence="2" type="ORF">ACFQL7_06790</name>
</gene>
<keyword evidence="1" id="KW-0812">Transmembrane</keyword>
<feature type="transmembrane region" description="Helical" evidence="1">
    <location>
        <begin position="132"/>
        <end position="156"/>
    </location>
</feature>
<dbReference type="RefSeq" id="WP_390205060.1">
    <property type="nucleotide sequence ID" value="NZ_JBHTAX010000001.1"/>
</dbReference>